<feature type="domain" description="Acetyl xylan esterase" evidence="3">
    <location>
        <begin position="1"/>
        <end position="319"/>
    </location>
</feature>
<dbReference type="InterPro" id="IPR039069">
    <property type="entry name" value="CE7"/>
</dbReference>
<evidence type="ECO:0000259" key="3">
    <source>
        <dbReference type="Pfam" id="PF05448"/>
    </source>
</evidence>
<reference evidence="4 6" key="1">
    <citation type="journal article" date="2014" name="Genome Announc.">
        <title>Draft Genome Sequence of Bacillus alcalophilus AV1934, a Classic Alkaliphile Isolated from Human Feces in 1934.</title>
        <authorList>
            <person name="Attie O."/>
            <person name="Jayaprakash A."/>
            <person name="Shah H."/>
            <person name="Paulsen I.T."/>
            <person name="Morino M."/>
            <person name="Takahashi Y."/>
            <person name="Narumi I."/>
            <person name="Sachidanandam R."/>
            <person name="Satoh K."/>
            <person name="Ito M."/>
            <person name="Krulwich T.A."/>
        </authorList>
    </citation>
    <scope>NUCLEOTIDE SEQUENCE [LARGE SCALE GENOMIC DNA]</scope>
    <source>
        <strain evidence="4 6">AV1934</strain>
    </source>
</reference>
<dbReference type="RefSeq" id="WP_003323557.1">
    <property type="nucleotide sequence ID" value="NZ_ALPT02000056.1"/>
</dbReference>
<dbReference type="Gene3D" id="3.40.50.1820">
    <property type="entry name" value="alpha/beta hydrolase"/>
    <property type="match status" value="1"/>
</dbReference>
<dbReference type="GO" id="GO:0052689">
    <property type="term" value="F:carboxylic ester hydrolase activity"/>
    <property type="evidence" value="ECO:0007669"/>
    <property type="project" value="TreeGrafter"/>
</dbReference>
<comment type="caution">
    <text evidence="4">The sequence shown here is derived from an EMBL/GenBank/DDBJ whole genome shotgun (WGS) entry which is preliminary data.</text>
</comment>
<evidence type="ECO:0000256" key="1">
    <source>
        <dbReference type="PIRSR" id="PIRSR639069-1"/>
    </source>
</evidence>
<dbReference type="eggNOG" id="COG3458">
    <property type="taxonomic scope" value="Bacteria"/>
</dbReference>
<feature type="active site" description="Charge relay system" evidence="1">
    <location>
        <position position="303"/>
    </location>
</feature>
<dbReference type="PANTHER" id="PTHR40111">
    <property type="entry name" value="CEPHALOSPORIN-C DEACETYLASE"/>
    <property type="match status" value="1"/>
</dbReference>
<name>A0A094XCL7_ALKAL</name>
<dbReference type="EMBL" id="ALPT02000056">
    <property type="protein sequence ID" value="KGA96545.1"/>
    <property type="molecule type" value="Genomic_DNA"/>
</dbReference>
<reference evidence="5 7" key="2">
    <citation type="submission" date="2014-01" db="EMBL/GenBank/DDBJ databases">
        <title>Draft genome sequencing of Bacillus alcalophilus CGMCC 1.3604.</title>
        <authorList>
            <person name="Yang J."/>
            <person name="Diao L."/>
            <person name="Yang S."/>
        </authorList>
    </citation>
    <scope>NUCLEOTIDE SEQUENCE [LARGE SCALE GENOMIC DNA]</scope>
    <source>
        <strain evidence="5 7">CGMCC 1.3604</strain>
    </source>
</reference>
<sequence>MPLIDMPLEKLKIYRGTNPKPVDFDQYWDRALVEMNSLSKEYVLIKSEFQTKTVECYHLYFTGISGAKIHVKFMKPKIASFKHAAVIKFHGYTGQSGDWTGLLSLASLGHSVFAMDVRGQAGLSEDVGGVRGNTHHGHIIRGLEEEDPNKLFFRDVFLDAAQLLAIVRQMDHIDESRIATTGWSQGGALALACAALVPDVKKVATVYPFLSDYKRVWEMDLTVGAYRELRSYFRFFDPEHKKEEKVFEKLGYIDVQHLAERIKAEVHIGVGLMDSICPPSTQYAIYNKIQSEKQIYIYPDFEHEDLPGHSDKIHQFLEQL</sequence>
<protein>
    <submittedName>
        <fullName evidence="4">Acetyl esterase</fullName>
    </submittedName>
</protein>
<keyword evidence="6" id="KW-1185">Reference proteome</keyword>
<proteinExistence type="predicted"/>
<evidence type="ECO:0000313" key="5">
    <source>
        <dbReference type="EMBL" id="THG91841.1"/>
    </source>
</evidence>
<organism evidence="4 6">
    <name type="scientific">Alkalihalobacillus alcalophilus ATCC 27647 = CGMCC 1.3604</name>
    <dbReference type="NCBI Taxonomy" id="1218173"/>
    <lineage>
        <taxon>Bacteria</taxon>
        <taxon>Bacillati</taxon>
        <taxon>Bacillota</taxon>
        <taxon>Bacilli</taxon>
        <taxon>Bacillales</taxon>
        <taxon>Bacillaceae</taxon>
        <taxon>Alkalihalobacillus</taxon>
    </lineage>
</organism>
<dbReference type="Proteomes" id="UP000297014">
    <property type="component" value="Unassembled WGS sequence"/>
</dbReference>
<dbReference type="GO" id="GO:0005976">
    <property type="term" value="P:polysaccharide metabolic process"/>
    <property type="evidence" value="ECO:0007669"/>
    <property type="project" value="TreeGrafter"/>
</dbReference>
<feature type="active site" description="Nucleophile" evidence="1">
    <location>
        <position position="184"/>
    </location>
</feature>
<evidence type="ECO:0000256" key="2">
    <source>
        <dbReference type="PIRSR" id="PIRSR639069-2"/>
    </source>
</evidence>
<feature type="binding site" evidence="2">
    <location>
        <position position="92"/>
    </location>
    <ligand>
        <name>substrate</name>
    </ligand>
</feature>
<dbReference type="STRING" id="1218173.BALCAV_0215525"/>
<accession>A0A094XCL7</accession>
<evidence type="ECO:0000313" key="6">
    <source>
        <dbReference type="Proteomes" id="UP000002754"/>
    </source>
</evidence>
<gene>
    <name evidence="5" type="ORF">AJ85_01235</name>
    <name evidence="4" type="ORF">BALCAV_0215525</name>
</gene>
<feature type="active site" description="Charge relay system" evidence="1">
    <location>
        <position position="274"/>
    </location>
</feature>
<evidence type="ECO:0000313" key="4">
    <source>
        <dbReference type="EMBL" id="KGA96545.1"/>
    </source>
</evidence>
<evidence type="ECO:0000313" key="7">
    <source>
        <dbReference type="Proteomes" id="UP000297014"/>
    </source>
</evidence>
<dbReference type="PANTHER" id="PTHR40111:SF1">
    <property type="entry name" value="CEPHALOSPORIN-C DEACETYLASE"/>
    <property type="match status" value="1"/>
</dbReference>
<dbReference type="SUPFAM" id="SSF53474">
    <property type="entry name" value="alpha/beta-Hydrolases"/>
    <property type="match status" value="1"/>
</dbReference>
<dbReference type="Proteomes" id="UP000002754">
    <property type="component" value="Unassembled WGS sequence"/>
</dbReference>
<dbReference type="AlphaFoldDB" id="A0A094XCL7"/>
<dbReference type="InterPro" id="IPR008391">
    <property type="entry name" value="AXE1_dom"/>
</dbReference>
<dbReference type="Pfam" id="PF05448">
    <property type="entry name" value="AXE1"/>
    <property type="match status" value="1"/>
</dbReference>
<dbReference type="InterPro" id="IPR029058">
    <property type="entry name" value="AB_hydrolase_fold"/>
</dbReference>
<dbReference type="EMBL" id="JALP01000041">
    <property type="protein sequence ID" value="THG91841.1"/>
    <property type="molecule type" value="Genomic_DNA"/>
</dbReference>
<dbReference type="OrthoDB" id="9770528at2"/>